<feature type="signal peptide" evidence="4">
    <location>
        <begin position="1"/>
        <end position="39"/>
    </location>
</feature>
<dbReference type="PRINTS" id="PR00081">
    <property type="entry name" value="GDHRDH"/>
</dbReference>
<sequence length="296" mass="31359">MEMRQDQRTSGTNDVSRRKMLTGAGVLAASAALSGAAQAQPAADQDGARRKDGESPRVALVTGSSRGIGAAIARRLGRDGYRVVVNCEVNRDLAHQVAQDIEAGGSRAIWRQADVRDPAAVRGLFDACEESFGGVDVVVANAGVMHLAPFADMTDQDFDHMIDVNIRGGFNTLREAARRVRDGGRIFTTSSTITKFRTPAYGPYAASKMAQELYASVLAKELAGRNISVMAVAPGVVNTTLFTDGKSETQIAGFAQRTPHGRIGEPEDIANVISLLCSGDAYWVNGEVVYANGGIA</sequence>
<comment type="similarity">
    <text evidence="1">Belongs to the short-chain dehydrogenases/reductases (SDR) family.</text>
</comment>
<dbReference type="InterPro" id="IPR036291">
    <property type="entry name" value="NAD(P)-bd_dom_sf"/>
</dbReference>
<keyword evidence="2" id="KW-0560">Oxidoreductase</keyword>
<dbReference type="SMART" id="SM00822">
    <property type="entry name" value="PKS_KR"/>
    <property type="match status" value="1"/>
</dbReference>
<proteinExistence type="inferred from homology"/>
<evidence type="ECO:0000256" key="4">
    <source>
        <dbReference type="SAM" id="SignalP"/>
    </source>
</evidence>
<organism evidence="6 7">
    <name type="scientific">Paracoccus alkanivorans</name>
    <dbReference type="NCBI Taxonomy" id="2116655"/>
    <lineage>
        <taxon>Bacteria</taxon>
        <taxon>Pseudomonadati</taxon>
        <taxon>Pseudomonadota</taxon>
        <taxon>Alphaproteobacteria</taxon>
        <taxon>Rhodobacterales</taxon>
        <taxon>Paracoccaceae</taxon>
        <taxon>Paracoccus</taxon>
    </lineage>
</organism>
<reference evidence="6 7" key="1">
    <citation type="submission" date="2018-07" db="EMBL/GenBank/DDBJ databases">
        <authorList>
            <person name="Zhang Y."/>
            <person name="Wang L."/>
            <person name="Ma S."/>
        </authorList>
    </citation>
    <scope>NUCLEOTIDE SEQUENCE [LARGE SCALE GENOMIC DNA]</scope>
    <source>
        <strain evidence="6 7">4-2</strain>
    </source>
</reference>
<dbReference type="PANTHER" id="PTHR48107:SF7">
    <property type="entry name" value="RE15974P"/>
    <property type="match status" value="1"/>
</dbReference>
<dbReference type="FunFam" id="3.40.50.720:FF:000084">
    <property type="entry name" value="Short-chain dehydrogenase reductase"/>
    <property type="match status" value="1"/>
</dbReference>
<dbReference type="AlphaFoldDB" id="A0A3M0M2H0"/>
<accession>A0A3M0M2H0</accession>
<dbReference type="OrthoDB" id="9803333at2"/>
<feature type="compositionally biased region" description="Basic and acidic residues" evidence="3">
    <location>
        <begin position="46"/>
        <end position="55"/>
    </location>
</feature>
<dbReference type="EMBL" id="QOKZ01000011">
    <property type="protein sequence ID" value="RMC31615.1"/>
    <property type="molecule type" value="Genomic_DNA"/>
</dbReference>
<dbReference type="PROSITE" id="PS51318">
    <property type="entry name" value="TAT"/>
    <property type="match status" value="1"/>
</dbReference>
<dbReference type="Gene3D" id="3.40.50.720">
    <property type="entry name" value="NAD(P)-binding Rossmann-like Domain"/>
    <property type="match status" value="1"/>
</dbReference>
<dbReference type="SUPFAM" id="SSF51735">
    <property type="entry name" value="NAD(P)-binding Rossmann-fold domains"/>
    <property type="match status" value="1"/>
</dbReference>
<name>A0A3M0M2H0_9RHOB</name>
<dbReference type="PRINTS" id="PR00080">
    <property type="entry name" value="SDRFAMILY"/>
</dbReference>
<evidence type="ECO:0000313" key="7">
    <source>
        <dbReference type="Proteomes" id="UP000273516"/>
    </source>
</evidence>
<evidence type="ECO:0000313" key="6">
    <source>
        <dbReference type="EMBL" id="RMC31615.1"/>
    </source>
</evidence>
<dbReference type="PANTHER" id="PTHR48107">
    <property type="entry name" value="NADPH-DEPENDENT ALDEHYDE REDUCTASE-LIKE PROTEIN, CHLOROPLASTIC-RELATED"/>
    <property type="match status" value="1"/>
</dbReference>
<feature type="region of interest" description="Disordered" evidence="3">
    <location>
        <begin position="37"/>
        <end position="57"/>
    </location>
</feature>
<evidence type="ECO:0000256" key="1">
    <source>
        <dbReference type="ARBA" id="ARBA00006484"/>
    </source>
</evidence>
<dbReference type="Proteomes" id="UP000273516">
    <property type="component" value="Unassembled WGS sequence"/>
</dbReference>
<feature type="domain" description="Ketoreductase" evidence="5">
    <location>
        <begin position="57"/>
        <end position="235"/>
    </location>
</feature>
<protein>
    <submittedName>
        <fullName evidence="6">SDR family NAD(P)-dependent oxidoreductase</fullName>
    </submittedName>
</protein>
<dbReference type="InterPro" id="IPR006311">
    <property type="entry name" value="TAT_signal"/>
</dbReference>
<dbReference type="Pfam" id="PF13561">
    <property type="entry name" value="adh_short_C2"/>
    <property type="match status" value="1"/>
</dbReference>
<evidence type="ECO:0000256" key="2">
    <source>
        <dbReference type="ARBA" id="ARBA00023002"/>
    </source>
</evidence>
<evidence type="ECO:0000256" key="3">
    <source>
        <dbReference type="SAM" id="MobiDB-lite"/>
    </source>
</evidence>
<comment type="caution">
    <text evidence="6">The sequence shown here is derived from an EMBL/GenBank/DDBJ whole genome shotgun (WGS) entry which is preliminary data.</text>
</comment>
<dbReference type="InterPro" id="IPR002347">
    <property type="entry name" value="SDR_fam"/>
</dbReference>
<gene>
    <name evidence="6" type="ORF">C9E81_20200</name>
</gene>
<keyword evidence="7" id="KW-1185">Reference proteome</keyword>
<feature type="chain" id="PRO_5018280299" evidence="4">
    <location>
        <begin position="40"/>
        <end position="296"/>
    </location>
</feature>
<keyword evidence="4" id="KW-0732">Signal</keyword>
<dbReference type="InterPro" id="IPR057326">
    <property type="entry name" value="KR_dom"/>
</dbReference>
<dbReference type="GO" id="GO:0016614">
    <property type="term" value="F:oxidoreductase activity, acting on CH-OH group of donors"/>
    <property type="evidence" value="ECO:0007669"/>
    <property type="project" value="UniProtKB-ARBA"/>
</dbReference>
<evidence type="ECO:0000259" key="5">
    <source>
        <dbReference type="SMART" id="SM00822"/>
    </source>
</evidence>